<protein>
    <submittedName>
        <fullName evidence="12">Ligase-associated DNA damage response DEXH box helicase</fullName>
    </submittedName>
</protein>
<dbReference type="Pfam" id="PF00271">
    <property type="entry name" value="Helicase_C"/>
    <property type="match status" value="1"/>
</dbReference>
<keyword evidence="6" id="KW-0238">DNA-binding</keyword>
<accession>A0ABV9NK46</accession>
<evidence type="ECO:0000313" key="12">
    <source>
        <dbReference type="EMBL" id="MFC4727355.1"/>
    </source>
</evidence>
<dbReference type="CDD" id="cd18796">
    <property type="entry name" value="SF2_C_LHR"/>
    <property type="match status" value="1"/>
</dbReference>
<evidence type="ECO:0000259" key="11">
    <source>
        <dbReference type="PROSITE" id="PS51194"/>
    </source>
</evidence>
<evidence type="ECO:0000256" key="3">
    <source>
        <dbReference type="ARBA" id="ARBA00022801"/>
    </source>
</evidence>
<evidence type="ECO:0000313" key="13">
    <source>
        <dbReference type="Proteomes" id="UP001595892"/>
    </source>
</evidence>
<keyword evidence="8" id="KW-0413">Isomerase</keyword>
<comment type="similarity">
    <text evidence="9">Belongs to the Lhr helicase family. Lhr-Core subfamily.</text>
</comment>
<keyword evidence="5" id="KW-0067">ATP-binding</keyword>
<dbReference type="GO" id="GO:0016874">
    <property type="term" value="F:ligase activity"/>
    <property type="evidence" value="ECO:0007669"/>
    <property type="project" value="UniProtKB-KW"/>
</dbReference>
<dbReference type="NCBIfam" id="TIGR04121">
    <property type="entry name" value="DEXH_lig_assoc"/>
    <property type="match status" value="1"/>
</dbReference>
<dbReference type="SUPFAM" id="SSF52540">
    <property type="entry name" value="P-loop containing nucleoside triphosphate hydrolases"/>
    <property type="match status" value="1"/>
</dbReference>
<keyword evidence="2" id="KW-0227">DNA damage</keyword>
<dbReference type="InterPro" id="IPR052511">
    <property type="entry name" value="ATP-dep_Helicase"/>
</dbReference>
<evidence type="ECO:0000256" key="8">
    <source>
        <dbReference type="ARBA" id="ARBA00023235"/>
    </source>
</evidence>
<evidence type="ECO:0000256" key="1">
    <source>
        <dbReference type="ARBA" id="ARBA00022741"/>
    </source>
</evidence>
<dbReference type="PIRSF" id="PIRSF037307">
    <property type="entry name" value="Lhr-like_helic_prd"/>
    <property type="match status" value="1"/>
</dbReference>
<dbReference type="PANTHER" id="PTHR47962:SF3">
    <property type="entry name" value="LARGE ATP-DEPENDENT HELICASE-RELATED PROTEIN"/>
    <property type="match status" value="1"/>
</dbReference>
<dbReference type="InterPro" id="IPR045628">
    <property type="entry name" value="Lhr_WH_dom"/>
</dbReference>
<evidence type="ECO:0000256" key="2">
    <source>
        <dbReference type="ARBA" id="ARBA00022763"/>
    </source>
</evidence>
<proteinExistence type="inferred from homology"/>
<dbReference type="PROSITE" id="PS51192">
    <property type="entry name" value="HELICASE_ATP_BIND_1"/>
    <property type="match status" value="1"/>
</dbReference>
<evidence type="ECO:0000259" key="10">
    <source>
        <dbReference type="PROSITE" id="PS51192"/>
    </source>
</evidence>
<keyword evidence="7" id="KW-0234">DNA repair</keyword>
<evidence type="ECO:0000256" key="5">
    <source>
        <dbReference type="ARBA" id="ARBA00022840"/>
    </source>
</evidence>
<dbReference type="InterPro" id="IPR013701">
    <property type="entry name" value="Lhr-like_DEAD/DEAH_assoc"/>
</dbReference>
<dbReference type="PANTHER" id="PTHR47962">
    <property type="entry name" value="ATP-DEPENDENT HELICASE LHR-RELATED-RELATED"/>
    <property type="match status" value="1"/>
</dbReference>
<dbReference type="InterPro" id="IPR027417">
    <property type="entry name" value="P-loop_NTPase"/>
</dbReference>
<dbReference type="SMART" id="SM00487">
    <property type="entry name" value="DEXDc"/>
    <property type="match status" value="1"/>
</dbReference>
<dbReference type="Pfam" id="PF19306">
    <property type="entry name" value="WHD_Lhr"/>
    <property type="match status" value="1"/>
</dbReference>
<keyword evidence="1" id="KW-0547">Nucleotide-binding</keyword>
<name>A0ABV9NK46_9GAMM</name>
<dbReference type="InterPro" id="IPR011545">
    <property type="entry name" value="DEAD/DEAH_box_helicase_dom"/>
</dbReference>
<dbReference type="InterPro" id="IPR026362">
    <property type="entry name" value="DEXH_lig_assoc"/>
</dbReference>
<gene>
    <name evidence="12" type="ORF">ACFO3Q_04125</name>
</gene>
<sequence>MGGEPAGRLDAWFAARGWTPAPFQRETWGHYLAGRDGLLHAPTGSGKTLAVWGGPLLSALAAPPPPRRRGPRRLRALWITPLKALAQDTAHALRAPLRPLGLDWEIGIRTGDASTRERRRARESRFDALVTTPESLSLLLSHADAAPMLAGLEAVVVDEWHALMATKRGVLLELALARLRALAPDLRIWGLSATLGNLDEARRALLPHAPDAPLVHAVAPRETAIETLLPPQDARFPWAGHLGLKQLPQVLQRLLAVRTSLLFTNTRSQAELWHQALAAVWPEAPETLALHHGSLDTGLRHAIEDALRAGRLRCVVATSSLDLGVDFPDVDQVLQVGSPRGIARLLQRAGRAGHRPGEAGRIVCVPTHLLELLEFAAARHALATGRIEARPPLRLSLDVLAQHLATLALGGGFDAEAAWAEVRGTHAFADLRREHWDAVLDFLVQGGAALSSYPEFARVRRGDDGRYVMTDRRQALRHRLSIGTIVGDGSVQVRYLRGGALGAVEEAFVARLRPGARFAFAGRTLEFVRLKDMTAYVRRVEGARGAAVRWMGARMPLSSELGAELRHVVAGGEADAPEVRAVRSLLDLQARISALPGTDDLLVESLVVRGERQLFLYPFAGRDVHEGLAALLATRWSRLAPNTIGFAVNDYGLVLALARPMPVDETVLAALLSPDGLLEDLRASLDLGELARRRFREIARVAGLLPPSLPGRAPPGLRTLQASAGLIFDVLRRHDPGHVLLAQAEREVYEAQLDLPRLHATLADLRARRWLLRTPRGLSPLGFPLWAERMRGNLSNEDWRTRMARAAARLEARWAREEARPRRRGSGSRPR</sequence>
<evidence type="ECO:0000256" key="4">
    <source>
        <dbReference type="ARBA" id="ARBA00022806"/>
    </source>
</evidence>
<dbReference type="InterPro" id="IPR017170">
    <property type="entry name" value="Lhr-like"/>
</dbReference>
<dbReference type="PROSITE" id="PS51194">
    <property type="entry name" value="HELICASE_CTER"/>
    <property type="match status" value="1"/>
</dbReference>
<evidence type="ECO:0000256" key="9">
    <source>
        <dbReference type="ARBA" id="ARBA00093467"/>
    </source>
</evidence>
<dbReference type="Pfam" id="PF08494">
    <property type="entry name" value="DEAD_assoc"/>
    <property type="match status" value="1"/>
</dbReference>
<dbReference type="InterPro" id="IPR001650">
    <property type="entry name" value="Helicase_C-like"/>
</dbReference>
<dbReference type="EMBL" id="JBHSGG010000009">
    <property type="protein sequence ID" value="MFC4727355.1"/>
    <property type="molecule type" value="Genomic_DNA"/>
</dbReference>
<keyword evidence="4" id="KW-0347">Helicase</keyword>
<dbReference type="Proteomes" id="UP001595892">
    <property type="component" value="Unassembled WGS sequence"/>
</dbReference>
<dbReference type="InterPro" id="IPR014001">
    <property type="entry name" value="Helicase_ATP-bd"/>
</dbReference>
<dbReference type="Gene3D" id="3.40.50.300">
    <property type="entry name" value="P-loop containing nucleotide triphosphate hydrolases"/>
    <property type="match status" value="2"/>
</dbReference>
<comment type="caution">
    <text evidence="12">The sequence shown here is derived from an EMBL/GenBank/DDBJ whole genome shotgun (WGS) entry which is preliminary data.</text>
</comment>
<evidence type="ECO:0000256" key="7">
    <source>
        <dbReference type="ARBA" id="ARBA00023204"/>
    </source>
</evidence>
<evidence type="ECO:0000256" key="6">
    <source>
        <dbReference type="ARBA" id="ARBA00023125"/>
    </source>
</evidence>
<reference evidence="13" key="1">
    <citation type="journal article" date="2019" name="Int. J. Syst. Evol. Microbiol.">
        <title>The Global Catalogue of Microorganisms (GCM) 10K type strain sequencing project: providing services to taxonomists for standard genome sequencing and annotation.</title>
        <authorList>
            <consortium name="The Broad Institute Genomics Platform"/>
            <consortium name="The Broad Institute Genome Sequencing Center for Infectious Disease"/>
            <person name="Wu L."/>
            <person name="Ma J."/>
        </authorList>
    </citation>
    <scope>NUCLEOTIDE SEQUENCE [LARGE SCALE GENOMIC DNA]</scope>
    <source>
        <strain evidence="13">CGMCC 1.13574</strain>
    </source>
</reference>
<dbReference type="RefSeq" id="WP_377003370.1">
    <property type="nucleotide sequence ID" value="NZ_JBHSGG010000009.1"/>
</dbReference>
<keyword evidence="12" id="KW-0436">Ligase</keyword>
<keyword evidence="13" id="KW-1185">Reference proteome</keyword>
<dbReference type="SMART" id="SM00490">
    <property type="entry name" value="HELICc"/>
    <property type="match status" value="1"/>
</dbReference>
<dbReference type="Pfam" id="PF00270">
    <property type="entry name" value="DEAD"/>
    <property type="match status" value="1"/>
</dbReference>
<feature type="domain" description="Helicase C-terminal" evidence="11">
    <location>
        <begin position="249"/>
        <end position="398"/>
    </location>
</feature>
<organism evidence="12 13">
    <name type="scientific">Coralloluteibacterium thermophilum</name>
    <dbReference type="NCBI Taxonomy" id="2707049"/>
    <lineage>
        <taxon>Bacteria</taxon>
        <taxon>Pseudomonadati</taxon>
        <taxon>Pseudomonadota</taxon>
        <taxon>Gammaproteobacteria</taxon>
        <taxon>Lysobacterales</taxon>
        <taxon>Lysobacteraceae</taxon>
        <taxon>Coralloluteibacterium</taxon>
    </lineage>
</organism>
<keyword evidence="3" id="KW-0378">Hydrolase</keyword>
<feature type="domain" description="Helicase ATP-binding" evidence="10">
    <location>
        <begin position="28"/>
        <end position="213"/>
    </location>
</feature>